<feature type="compositionally biased region" description="Pro residues" evidence="1">
    <location>
        <begin position="1"/>
        <end position="25"/>
    </location>
</feature>
<dbReference type="Proteomes" id="UP001363460">
    <property type="component" value="Chromosome"/>
</dbReference>
<sequence length="249" mass="25856">MSDPNPTPSLAPNPDPTTGAPPAPTTPAASSEGGEPLLDPNAPPADGQPDPAPEPTPEEAAASARAAVPDAADGYAVNLSDDAREKLGLTDGDPLVAELSKFAHAQGKPQGWLDDVMEGAAALAEAGLFDGGFDPAAEAAALGENAEGRRREVELFAESLKGRGEIDDGMFGELMSLSPTANGVKLIEWMRGQMGPAGQIPKPDGEAVSSEDAAISRAKEMRRDPRYETDRAYRAQADEAWRAAYPGSR</sequence>
<evidence type="ECO:0000256" key="1">
    <source>
        <dbReference type="SAM" id="MobiDB-lite"/>
    </source>
</evidence>
<gene>
    <name evidence="2" type="ORF">V8J38_02715</name>
</gene>
<evidence type="ECO:0000313" key="2">
    <source>
        <dbReference type="EMBL" id="WWT55364.1"/>
    </source>
</evidence>
<feature type="region of interest" description="Disordered" evidence="1">
    <location>
        <begin position="196"/>
        <end position="227"/>
    </location>
</feature>
<keyword evidence="3" id="KW-1185">Reference proteome</keyword>
<name>A0ABZ2ICN4_9CAUL</name>
<proteinExistence type="predicted"/>
<feature type="compositionally biased region" description="Low complexity" evidence="1">
    <location>
        <begin position="58"/>
        <end position="69"/>
    </location>
</feature>
<feature type="compositionally biased region" description="Basic and acidic residues" evidence="1">
    <location>
        <begin position="217"/>
        <end position="227"/>
    </location>
</feature>
<feature type="region of interest" description="Disordered" evidence="1">
    <location>
        <begin position="1"/>
        <end position="69"/>
    </location>
</feature>
<dbReference type="RefSeq" id="WP_338577786.1">
    <property type="nucleotide sequence ID" value="NZ_CP146369.1"/>
</dbReference>
<accession>A0ABZ2ICN4</accession>
<organism evidence="2 3">
    <name type="scientific">Brevundimonas olei</name>
    <dbReference type="NCBI Taxonomy" id="657642"/>
    <lineage>
        <taxon>Bacteria</taxon>
        <taxon>Pseudomonadati</taxon>
        <taxon>Pseudomonadota</taxon>
        <taxon>Alphaproteobacteria</taxon>
        <taxon>Caulobacterales</taxon>
        <taxon>Caulobacteraceae</taxon>
        <taxon>Brevundimonas</taxon>
    </lineage>
</organism>
<reference evidence="2 3" key="1">
    <citation type="submission" date="2024-02" db="EMBL/GenBank/DDBJ databases">
        <title>Distribution and functional of Brevundimonas-related endobacteria within Verticillium dahliae.</title>
        <authorList>
            <person name="Zeng H."/>
        </authorList>
    </citation>
    <scope>NUCLEOTIDE SEQUENCE [LARGE SCALE GENOMIC DNA]</scope>
    <source>
        <strain evidence="2 3">TRM 44200</strain>
    </source>
</reference>
<evidence type="ECO:0000313" key="3">
    <source>
        <dbReference type="Proteomes" id="UP001363460"/>
    </source>
</evidence>
<dbReference type="EMBL" id="CP146369">
    <property type="protein sequence ID" value="WWT55364.1"/>
    <property type="molecule type" value="Genomic_DNA"/>
</dbReference>
<protein>
    <submittedName>
        <fullName evidence="2">Uncharacterized protein</fullName>
    </submittedName>
</protein>